<dbReference type="Proteomes" id="UP000887580">
    <property type="component" value="Unplaced"/>
</dbReference>
<proteinExistence type="predicted"/>
<evidence type="ECO:0000313" key="1">
    <source>
        <dbReference type="Proteomes" id="UP000887580"/>
    </source>
</evidence>
<organism evidence="1 2">
    <name type="scientific">Panagrolaimus sp. PS1159</name>
    <dbReference type="NCBI Taxonomy" id="55785"/>
    <lineage>
        <taxon>Eukaryota</taxon>
        <taxon>Metazoa</taxon>
        <taxon>Ecdysozoa</taxon>
        <taxon>Nematoda</taxon>
        <taxon>Chromadorea</taxon>
        <taxon>Rhabditida</taxon>
        <taxon>Tylenchina</taxon>
        <taxon>Panagrolaimomorpha</taxon>
        <taxon>Panagrolaimoidea</taxon>
        <taxon>Panagrolaimidae</taxon>
        <taxon>Panagrolaimus</taxon>
    </lineage>
</organism>
<reference evidence="2" key="1">
    <citation type="submission" date="2022-11" db="UniProtKB">
        <authorList>
            <consortium name="WormBaseParasite"/>
        </authorList>
    </citation>
    <scope>IDENTIFICATION</scope>
</reference>
<dbReference type="WBParaSite" id="PS1159_v2.g10184.t1">
    <property type="protein sequence ID" value="PS1159_v2.g10184.t1"/>
    <property type="gene ID" value="PS1159_v2.g10184"/>
</dbReference>
<accession>A0AC35ERT3</accession>
<protein>
    <submittedName>
        <fullName evidence="2">Uncharacterized protein</fullName>
    </submittedName>
</protein>
<sequence>MTRIKTSYCGESGASCKPIIGEEDNRITIIVKEIHCDTFIKNARIYYPPTTTTTSTSLPSTNAPSETSNASNEWYIWVIIGIAFVFIIGIIIAIFVCWKKQICLFEKKTEAKKRITITDTADPQIITKAEDVPEPQPESKPETQPKTPVEEISPPPKVAKKSKKKSKKSKKGKKEKKPAKKDTKDDPIPPETPVVDAADHVTLSKEPDSVAPPPPPPPPPPQVASFPLSLKEQQVFDEDYYTP</sequence>
<name>A0AC35ERT3_9BILA</name>
<evidence type="ECO:0000313" key="2">
    <source>
        <dbReference type="WBParaSite" id="PS1159_v2.g10184.t1"/>
    </source>
</evidence>